<dbReference type="Proteomes" id="UP000036834">
    <property type="component" value="Unassembled WGS sequence"/>
</dbReference>
<name>A0A0K9YUI1_9BACL</name>
<feature type="transmembrane region" description="Helical" evidence="1">
    <location>
        <begin position="48"/>
        <end position="72"/>
    </location>
</feature>
<keyword evidence="1" id="KW-0472">Membrane</keyword>
<dbReference type="PATRIC" id="fig|54915.3.peg.1058"/>
<protein>
    <submittedName>
        <fullName evidence="2">Uncharacterized protein</fullName>
    </submittedName>
</protein>
<proteinExistence type="predicted"/>
<feature type="transmembrane region" description="Helical" evidence="1">
    <location>
        <begin position="7"/>
        <end position="28"/>
    </location>
</feature>
<organism evidence="2 3">
    <name type="scientific">Brevibacillus reuszeri</name>
    <dbReference type="NCBI Taxonomy" id="54915"/>
    <lineage>
        <taxon>Bacteria</taxon>
        <taxon>Bacillati</taxon>
        <taxon>Bacillota</taxon>
        <taxon>Bacilli</taxon>
        <taxon>Bacillales</taxon>
        <taxon>Paenibacillaceae</taxon>
        <taxon>Brevibacillus</taxon>
    </lineage>
</organism>
<dbReference type="OrthoDB" id="2680093at2"/>
<keyword evidence="1" id="KW-0812">Transmembrane</keyword>
<reference evidence="3" key="1">
    <citation type="submission" date="2015-07" db="EMBL/GenBank/DDBJ databases">
        <title>Genome sequencing project for genomic taxonomy and phylogenomics of Bacillus-like bacteria.</title>
        <authorList>
            <person name="Liu B."/>
            <person name="Wang J."/>
            <person name="Zhu Y."/>
            <person name="Liu G."/>
            <person name="Chen Q."/>
            <person name="Chen Z."/>
            <person name="Lan J."/>
            <person name="Che J."/>
            <person name="Ge C."/>
            <person name="Shi H."/>
            <person name="Pan Z."/>
            <person name="Liu X."/>
        </authorList>
    </citation>
    <scope>NUCLEOTIDE SEQUENCE [LARGE SCALE GENOMIC DNA]</scope>
    <source>
        <strain evidence="3">DSM 9887</strain>
    </source>
</reference>
<accession>A0A0K9YUI1</accession>
<evidence type="ECO:0000313" key="2">
    <source>
        <dbReference type="EMBL" id="KNB72327.1"/>
    </source>
</evidence>
<dbReference type="AlphaFoldDB" id="A0A0K9YUI1"/>
<gene>
    <name evidence="2" type="ORF">ADS79_10565</name>
</gene>
<sequence length="294" mass="33917">MFKSLGFAAMASLFVSLLLIGIFSALILSIKFPFMGWLSFLSGDLKMLAINASAVFLGIFLFMSGTALSGYLRPPYSIVMSHDRIQFSKWGSLYDVAFDELIGVEQKFRIARFRFFWLQEYILYTPEQVIKLPIRYIEGHYKVENRLLQINERLNNRRLEALEATAQLQASTDSSISPATRITLTYSTIKTRRIVVDYEHNRIIFSEKNQLPADQIRKIVVDCNASLENNGCRKIIFQQHDGRNFTTKTKNYACSDEEWFTLLQNLHIAAWKLNIPLEVDMPPNRPLHIFSVID</sequence>
<comment type="caution">
    <text evidence="2">The sequence shown here is derived from an EMBL/GenBank/DDBJ whole genome shotgun (WGS) entry which is preliminary data.</text>
</comment>
<evidence type="ECO:0000313" key="3">
    <source>
        <dbReference type="Proteomes" id="UP000036834"/>
    </source>
</evidence>
<dbReference type="EMBL" id="LGIQ01000007">
    <property type="protein sequence ID" value="KNB72327.1"/>
    <property type="molecule type" value="Genomic_DNA"/>
</dbReference>
<keyword evidence="1" id="KW-1133">Transmembrane helix</keyword>
<evidence type="ECO:0000256" key="1">
    <source>
        <dbReference type="SAM" id="Phobius"/>
    </source>
</evidence>